<feature type="transmembrane region" description="Helical" evidence="1">
    <location>
        <begin position="191"/>
        <end position="211"/>
    </location>
</feature>
<comment type="caution">
    <text evidence="2">The sequence shown here is derived from an EMBL/GenBank/DDBJ whole genome shotgun (WGS) entry which is preliminary data.</text>
</comment>
<feature type="transmembrane region" description="Helical" evidence="1">
    <location>
        <begin position="138"/>
        <end position="158"/>
    </location>
</feature>
<protein>
    <submittedName>
        <fullName evidence="2">Uncharacterized protein</fullName>
    </submittedName>
</protein>
<dbReference type="AlphaFoldDB" id="A0AA39HU93"/>
<keyword evidence="1" id="KW-0472">Membrane</keyword>
<feature type="transmembrane region" description="Helical" evidence="1">
    <location>
        <begin position="278"/>
        <end position="301"/>
    </location>
</feature>
<sequence length="425" mass="48444">MLSRYVDYSHISLTVVNQIISYITPFPLTVVNLIVIWLSWRKVLPCLSRTFAINITIPSFGYNLYLIMLNILGVLKMDEHFGFRSGNDTIFLDYVTDFVLYYFTYAYRTLAILIILLTYLSFTRPTVYQRVNNTREMIMMFAGSHSLALLCSLAATAAPNRASQKYLSKEGYDADSTPISPFEVVTGLVDSLTFVVLVALYITSIKAIISFKRRNAKLGISSAAKQRRLQALLYATLVFITPPSIFLIPNSVCINLTFVVFTNPVPVLDQICEVKIEMFATLLSMRLLLASSMLLVAFGDYRRALVNYVRKQKPMFTFSKKNTKTVKKRPTGKVVDIGVVVLAIVSAIFVSIVVMQIVHKTVVITIACMWTACFTVVIFMRMHKNAKKVPCDLLENYDYTCDRELDKERRMALQKEKEQQRMNRN</sequence>
<proteinExistence type="predicted"/>
<feature type="transmembrane region" description="Helical" evidence="1">
    <location>
        <begin position="52"/>
        <end position="75"/>
    </location>
</feature>
<feature type="transmembrane region" description="Helical" evidence="1">
    <location>
        <begin position="334"/>
        <end position="355"/>
    </location>
</feature>
<keyword evidence="1" id="KW-1133">Transmembrane helix</keyword>
<reference evidence="2" key="1">
    <citation type="submission" date="2023-06" db="EMBL/GenBank/DDBJ databases">
        <title>Genomic analysis of the entomopathogenic nematode Steinernema hermaphroditum.</title>
        <authorList>
            <person name="Schwarz E.M."/>
            <person name="Heppert J.K."/>
            <person name="Baniya A."/>
            <person name="Schwartz H.T."/>
            <person name="Tan C.-H."/>
            <person name="Antoshechkin I."/>
            <person name="Sternberg P.W."/>
            <person name="Goodrich-Blair H."/>
            <person name="Dillman A.R."/>
        </authorList>
    </citation>
    <scope>NUCLEOTIDE SEQUENCE</scope>
    <source>
        <strain evidence="2">PS9179</strain>
        <tissue evidence="2">Whole animal</tissue>
    </source>
</reference>
<evidence type="ECO:0000313" key="3">
    <source>
        <dbReference type="Proteomes" id="UP001175271"/>
    </source>
</evidence>
<dbReference type="EMBL" id="JAUCMV010000003">
    <property type="protein sequence ID" value="KAK0412210.1"/>
    <property type="molecule type" value="Genomic_DNA"/>
</dbReference>
<feature type="transmembrane region" description="Helical" evidence="1">
    <location>
        <begin position="232"/>
        <end position="258"/>
    </location>
</feature>
<feature type="transmembrane region" description="Helical" evidence="1">
    <location>
        <begin position="99"/>
        <end position="122"/>
    </location>
</feature>
<organism evidence="2 3">
    <name type="scientific">Steinernema hermaphroditum</name>
    <dbReference type="NCBI Taxonomy" id="289476"/>
    <lineage>
        <taxon>Eukaryota</taxon>
        <taxon>Metazoa</taxon>
        <taxon>Ecdysozoa</taxon>
        <taxon>Nematoda</taxon>
        <taxon>Chromadorea</taxon>
        <taxon>Rhabditida</taxon>
        <taxon>Tylenchina</taxon>
        <taxon>Panagrolaimomorpha</taxon>
        <taxon>Strongyloidoidea</taxon>
        <taxon>Steinernematidae</taxon>
        <taxon>Steinernema</taxon>
    </lineage>
</organism>
<gene>
    <name evidence="2" type="ORF">QR680_006091</name>
</gene>
<feature type="transmembrane region" description="Helical" evidence="1">
    <location>
        <begin position="20"/>
        <end position="40"/>
    </location>
</feature>
<keyword evidence="1" id="KW-0812">Transmembrane</keyword>
<evidence type="ECO:0000256" key="1">
    <source>
        <dbReference type="SAM" id="Phobius"/>
    </source>
</evidence>
<feature type="transmembrane region" description="Helical" evidence="1">
    <location>
        <begin position="361"/>
        <end position="380"/>
    </location>
</feature>
<accession>A0AA39HU93</accession>
<dbReference type="Proteomes" id="UP001175271">
    <property type="component" value="Unassembled WGS sequence"/>
</dbReference>
<evidence type="ECO:0000313" key="2">
    <source>
        <dbReference type="EMBL" id="KAK0412210.1"/>
    </source>
</evidence>
<keyword evidence="3" id="KW-1185">Reference proteome</keyword>
<name>A0AA39HU93_9BILA</name>